<keyword evidence="1" id="KW-0378">Hydrolase</keyword>
<dbReference type="RefSeq" id="WP_081828294.1">
    <property type="nucleotide sequence ID" value="NZ_UGGP01000001.1"/>
</dbReference>
<dbReference type="GO" id="GO:0008233">
    <property type="term" value="F:peptidase activity"/>
    <property type="evidence" value="ECO:0007669"/>
    <property type="project" value="UniProtKB-KW"/>
</dbReference>
<dbReference type="InterPro" id="IPR001539">
    <property type="entry name" value="Peptidase_U32"/>
</dbReference>
<gene>
    <name evidence="1" type="ORF">NCTC13163_01288</name>
</gene>
<protein>
    <submittedName>
        <fullName evidence="1">Putative protease</fullName>
    </submittedName>
</protein>
<evidence type="ECO:0000313" key="1">
    <source>
        <dbReference type="EMBL" id="STO07927.1"/>
    </source>
</evidence>
<dbReference type="GO" id="GO:0006508">
    <property type="term" value="P:proteolysis"/>
    <property type="evidence" value="ECO:0007669"/>
    <property type="project" value="UniProtKB-KW"/>
</dbReference>
<reference evidence="1 2" key="1">
    <citation type="submission" date="2018-06" db="EMBL/GenBank/DDBJ databases">
        <authorList>
            <consortium name="Pathogen Informatics"/>
            <person name="Doyle S."/>
        </authorList>
    </citation>
    <scope>NUCLEOTIDE SEQUENCE [LARGE SCALE GENOMIC DNA]</scope>
    <source>
        <strain evidence="1 2">NCTC13163</strain>
    </source>
</reference>
<sequence>MMIQLVTTAQSVEQAEALIMAGSDRLYIGESKYGLRHKGDWSLPAVREVTAIAHRYGKEVTVAVNNLMHNEQIETLPDYLQELKAIGIDSVTAGDPGAIRMIRNANIPYWYDAQTLVTSARHIQFWGKRDAIGAVAAREVTLTELGMIQQQIGLPVEVQVYGPTCIHHSKRPLLTNYFNEIGRSNPAAEAREYYVSEPTDADSRYPVYQDENGTHVFSEDLTLMGQLPTLLKGGLHTWKLEGWHAGEAFVDIVHLFDKARSDLLNGRFDRHVMERRLAELQPEQFRLGTGLLLRNPEEIK</sequence>
<dbReference type="AlphaFoldDB" id="A0A377FSZ3"/>
<dbReference type="OrthoDB" id="9807498at2"/>
<name>A0A377FSZ3_9BACL</name>
<dbReference type="EMBL" id="UGGP01000001">
    <property type="protein sequence ID" value="STO07927.1"/>
    <property type="molecule type" value="Genomic_DNA"/>
</dbReference>
<evidence type="ECO:0000313" key="2">
    <source>
        <dbReference type="Proteomes" id="UP000254060"/>
    </source>
</evidence>
<dbReference type="PANTHER" id="PTHR30217">
    <property type="entry name" value="PEPTIDASE U32 FAMILY"/>
    <property type="match status" value="1"/>
</dbReference>
<dbReference type="Pfam" id="PF01136">
    <property type="entry name" value="Peptidase_U32"/>
    <property type="match status" value="1"/>
</dbReference>
<dbReference type="Proteomes" id="UP000254060">
    <property type="component" value="Unassembled WGS sequence"/>
</dbReference>
<dbReference type="STRING" id="1397694.GCA_000702585_01792"/>
<accession>A0A377FSZ3</accession>
<keyword evidence="1" id="KW-0645">Protease</keyword>
<dbReference type="PANTHER" id="PTHR30217:SF12">
    <property type="entry name" value="U32 FAMILY PEPTIDASE"/>
    <property type="match status" value="1"/>
</dbReference>
<dbReference type="InterPro" id="IPR051454">
    <property type="entry name" value="RNA/ubiquinone_mod_enzymes"/>
</dbReference>
<proteinExistence type="predicted"/>
<organism evidence="1 2">
    <name type="scientific">Exiguobacterium aurantiacum</name>
    <dbReference type="NCBI Taxonomy" id="33987"/>
    <lineage>
        <taxon>Bacteria</taxon>
        <taxon>Bacillati</taxon>
        <taxon>Bacillota</taxon>
        <taxon>Bacilli</taxon>
        <taxon>Bacillales</taxon>
        <taxon>Bacillales Family XII. Incertae Sedis</taxon>
        <taxon>Exiguobacterium</taxon>
    </lineage>
</organism>